<accession>C4WQS7</accession>
<comment type="caution">
    <text evidence="1">The sequence shown here is derived from an EMBL/GenBank/DDBJ whole genome shotgun (WGS) entry which is preliminary data.</text>
</comment>
<gene>
    <name evidence="1" type="ORF">OINT_2001824</name>
</gene>
<dbReference type="EMBL" id="ACQA01000002">
    <property type="protein sequence ID" value="EEQ94586.1"/>
    <property type="molecule type" value="Genomic_DNA"/>
</dbReference>
<dbReference type="Proteomes" id="UP000004386">
    <property type="component" value="Unassembled WGS sequence"/>
</dbReference>
<organism evidence="1 2">
    <name type="scientific">Brucella intermedia LMG 3301</name>
    <dbReference type="NCBI Taxonomy" id="641118"/>
    <lineage>
        <taxon>Bacteria</taxon>
        <taxon>Pseudomonadati</taxon>
        <taxon>Pseudomonadota</taxon>
        <taxon>Alphaproteobacteria</taxon>
        <taxon>Hyphomicrobiales</taxon>
        <taxon>Brucellaceae</taxon>
        <taxon>Brucella/Ochrobactrum group</taxon>
        <taxon>Brucella</taxon>
    </lineage>
</organism>
<proteinExistence type="predicted"/>
<evidence type="ECO:0000313" key="2">
    <source>
        <dbReference type="Proteomes" id="UP000004386"/>
    </source>
</evidence>
<dbReference type="HOGENOM" id="CLU_3366150_0_0_5"/>
<sequence length="35" mass="3872">MNASVKLKVEIRPIIAYETVQVLSSVELLGRNAQT</sequence>
<reference evidence="1 2" key="1">
    <citation type="submission" date="2009-05" db="EMBL/GenBank/DDBJ databases">
        <authorList>
            <person name="Setubal J.C."/>
            <person name="Boyle S."/>
            <person name="Crasta O.R."/>
            <person name="Gillespie J.J."/>
            <person name="Kenyon R.W."/>
            <person name="Lu J."/>
            <person name="Mane S."/>
            <person name="Nagrani S."/>
            <person name="Shallom J.M."/>
            <person name="Shallom S."/>
            <person name="Shukla M."/>
            <person name="Snyder E.E."/>
            <person name="Sobral B.W."/>
            <person name="Wattam A.R."/>
            <person name="Will R."/>
            <person name="Williams K."/>
            <person name="Yoo H."/>
            <person name="Munk C."/>
            <person name="Tapia R."/>
            <person name="Green L."/>
            <person name="Rogers Y."/>
            <person name="Detter J.C."/>
            <person name="Bruce D."/>
            <person name="Brettin T.S."/>
            <person name="Tsolis R."/>
        </authorList>
    </citation>
    <scope>NUCLEOTIDE SEQUENCE [LARGE SCALE GENOMIC DNA]</scope>
    <source>
        <strain evidence="1 2">LMG 3301</strain>
    </source>
</reference>
<name>C4WQS7_9HYPH</name>
<dbReference type="AlphaFoldDB" id="C4WQS7"/>
<protein>
    <submittedName>
        <fullName evidence="1">Uncharacterized protein</fullName>
    </submittedName>
</protein>
<evidence type="ECO:0000313" key="1">
    <source>
        <dbReference type="EMBL" id="EEQ94586.1"/>
    </source>
</evidence>